<organism evidence="1 2">
    <name type="scientific">Absidia repens</name>
    <dbReference type="NCBI Taxonomy" id="90262"/>
    <lineage>
        <taxon>Eukaryota</taxon>
        <taxon>Fungi</taxon>
        <taxon>Fungi incertae sedis</taxon>
        <taxon>Mucoromycota</taxon>
        <taxon>Mucoromycotina</taxon>
        <taxon>Mucoromycetes</taxon>
        <taxon>Mucorales</taxon>
        <taxon>Cunninghamellaceae</taxon>
        <taxon>Absidia</taxon>
    </lineage>
</organism>
<gene>
    <name evidence="1" type="ORF">BCR42DRAFT_429603</name>
</gene>
<proteinExistence type="predicted"/>
<dbReference type="Proteomes" id="UP000193560">
    <property type="component" value="Unassembled WGS sequence"/>
</dbReference>
<reference evidence="1 2" key="1">
    <citation type="submission" date="2016-07" db="EMBL/GenBank/DDBJ databases">
        <title>Pervasive Adenine N6-methylation of Active Genes in Fungi.</title>
        <authorList>
            <consortium name="DOE Joint Genome Institute"/>
            <person name="Mondo S.J."/>
            <person name="Dannebaum R.O."/>
            <person name="Kuo R.C."/>
            <person name="Labutti K."/>
            <person name="Haridas S."/>
            <person name="Kuo A."/>
            <person name="Salamov A."/>
            <person name="Ahrendt S.R."/>
            <person name="Lipzen A."/>
            <person name="Sullivan W."/>
            <person name="Andreopoulos W.B."/>
            <person name="Clum A."/>
            <person name="Lindquist E."/>
            <person name="Daum C."/>
            <person name="Ramamoorthy G.K."/>
            <person name="Gryganskyi A."/>
            <person name="Culley D."/>
            <person name="Magnuson J.K."/>
            <person name="James T.Y."/>
            <person name="O'Malley M.A."/>
            <person name="Stajich J.E."/>
            <person name="Spatafora J.W."/>
            <person name="Visel A."/>
            <person name="Grigoriev I.V."/>
        </authorList>
    </citation>
    <scope>NUCLEOTIDE SEQUENCE [LARGE SCALE GENOMIC DNA]</scope>
    <source>
        <strain evidence="1 2">NRRL 1336</strain>
    </source>
</reference>
<protein>
    <submittedName>
        <fullName evidence="1">Uncharacterized protein</fullName>
    </submittedName>
</protein>
<accession>A0A1X2HR76</accession>
<dbReference type="EMBL" id="MCGE01000054">
    <property type="protein sequence ID" value="ORZ02090.1"/>
    <property type="molecule type" value="Genomic_DNA"/>
</dbReference>
<sequence length="74" mass="8417">MAKHCKTDPHFYWPWISVSSPERFVDSVDASWYNGIGYKQGGSIRILCLLLPLELHSKVSSSSSSWHPKHGNQM</sequence>
<keyword evidence="2" id="KW-1185">Reference proteome</keyword>
<evidence type="ECO:0000313" key="1">
    <source>
        <dbReference type="EMBL" id="ORZ02090.1"/>
    </source>
</evidence>
<comment type="caution">
    <text evidence="1">The sequence shown here is derived from an EMBL/GenBank/DDBJ whole genome shotgun (WGS) entry which is preliminary data.</text>
</comment>
<dbReference type="AlphaFoldDB" id="A0A1X2HR76"/>
<evidence type="ECO:0000313" key="2">
    <source>
        <dbReference type="Proteomes" id="UP000193560"/>
    </source>
</evidence>
<name>A0A1X2HR76_9FUNG</name>